<dbReference type="FunFam" id="3.30.1330.40:FF:000001">
    <property type="entry name" value="L-PSP family endoribonuclease"/>
    <property type="match status" value="1"/>
</dbReference>
<dbReference type="Gene3D" id="3.30.1330.40">
    <property type="entry name" value="RutC-like"/>
    <property type="match status" value="1"/>
</dbReference>
<protein>
    <submittedName>
        <fullName evidence="2">2-iminobutanoate/2-iminopropanoate deaminase</fullName>
        <ecNumber evidence="2">3.5.99.10</ecNumber>
    </submittedName>
</protein>
<dbReference type="InterPro" id="IPR006175">
    <property type="entry name" value="YjgF/YER057c/UK114"/>
</dbReference>
<dbReference type="Pfam" id="PF01042">
    <property type="entry name" value="Ribonuc_L-PSP"/>
    <property type="match status" value="1"/>
</dbReference>
<dbReference type="InterPro" id="IPR035959">
    <property type="entry name" value="RutC-like_sf"/>
</dbReference>
<dbReference type="GO" id="GO:0005829">
    <property type="term" value="C:cytosol"/>
    <property type="evidence" value="ECO:0007669"/>
    <property type="project" value="TreeGrafter"/>
</dbReference>
<dbReference type="GO" id="GO:0120241">
    <property type="term" value="F:2-iminobutanoate/2-iminopropanoate deaminase"/>
    <property type="evidence" value="ECO:0007669"/>
    <property type="project" value="UniProtKB-EC"/>
</dbReference>
<keyword evidence="2" id="KW-0378">Hydrolase</keyword>
<accession>A0A1J5RMW8</accession>
<dbReference type="PANTHER" id="PTHR11803">
    <property type="entry name" value="2-IMINOBUTANOATE/2-IMINOPROPANOATE DEAMINASE RIDA"/>
    <property type="match status" value="1"/>
</dbReference>
<dbReference type="NCBIfam" id="TIGR00004">
    <property type="entry name" value="Rid family detoxifying hydrolase"/>
    <property type="match status" value="1"/>
</dbReference>
<dbReference type="EC" id="3.5.99.10" evidence="2"/>
<dbReference type="AlphaFoldDB" id="A0A1J5RMW8"/>
<proteinExistence type="inferred from homology"/>
<dbReference type="InterPro" id="IPR006056">
    <property type="entry name" value="RidA"/>
</dbReference>
<comment type="similarity">
    <text evidence="1">Belongs to the RutC family.</text>
</comment>
<comment type="caution">
    <text evidence="2">The sequence shown here is derived from an EMBL/GenBank/DDBJ whole genome shotgun (WGS) entry which is preliminary data.</text>
</comment>
<dbReference type="EMBL" id="MLJW01000141">
    <property type="protein sequence ID" value="OIQ96914.1"/>
    <property type="molecule type" value="Genomic_DNA"/>
</dbReference>
<evidence type="ECO:0000256" key="1">
    <source>
        <dbReference type="ARBA" id="ARBA00010552"/>
    </source>
</evidence>
<dbReference type="SUPFAM" id="SSF55298">
    <property type="entry name" value="YjgF-like"/>
    <property type="match status" value="1"/>
</dbReference>
<organism evidence="2">
    <name type="scientific">mine drainage metagenome</name>
    <dbReference type="NCBI Taxonomy" id="410659"/>
    <lineage>
        <taxon>unclassified sequences</taxon>
        <taxon>metagenomes</taxon>
        <taxon>ecological metagenomes</taxon>
    </lineage>
</organism>
<sequence length="131" mass="13783">MTTPSITKEIIQTNGAPAAIGTYSQAVKVGNTVYLSGQIGLDPATMQMVESIEAQIHRVFSNLKAVTEAAGGSLSDVVKLNIYLTDLTHFVLVNTIMAEYFTQPYPARAAVGVASLPRAALVEADGVMVIG</sequence>
<dbReference type="PANTHER" id="PTHR11803:SF39">
    <property type="entry name" value="2-IMINOBUTANOATE_2-IMINOPROPANOATE DEAMINASE"/>
    <property type="match status" value="1"/>
</dbReference>
<name>A0A1J5RMW8_9ZZZZ</name>
<reference evidence="2" key="1">
    <citation type="submission" date="2016-10" db="EMBL/GenBank/DDBJ databases">
        <title>Sequence of Gallionella enrichment culture.</title>
        <authorList>
            <person name="Poehlein A."/>
            <person name="Muehling M."/>
            <person name="Daniel R."/>
        </authorList>
    </citation>
    <scope>NUCLEOTIDE SEQUENCE</scope>
</reference>
<gene>
    <name evidence="2" type="primary">yabJ_8</name>
    <name evidence="2" type="ORF">GALL_211110</name>
</gene>
<evidence type="ECO:0000313" key="2">
    <source>
        <dbReference type="EMBL" id="OIQ96914.1"/>
    </source>
</evidence>
<dbReference type="CDD" id="cd00448">
    <property type="entry name" value="YjgF_YER057c_UK114_family"/>
    <property type="match status" value="1"/>
</dbReference>